<evidence type="ECO:0000256" key="3">
    <source>
        <dbReference type="ARBA" id="ARBA00023295"/>
    </source>
</evidence>
<evidence type="ECO:0000256" key="1">
    <source>
        <dbReference type="ARBA" id="ARBA00005641"/>
    </source>
</evidence>
<dbReference type="InterPro" id="IPR017853">
    <property type="entry name" value="GH"/>
</dbReference>
<dbReference type="AlphaFoldDB" id="A0A678TPZ3"/>
<protein>
    <recommendedName>
        <fullName evidence="4">Glycoside hydrolase family 5 domain-containing protein</fullName>
    </recommendedName>
</protein>
<dbReference type="InterPro" id="IPR001547">
    <property type="entry name" value="Glyco_hydro_5"/>
</dbReference>
<organism evidence="5">
    <name type="scientific">Saccharum spontaneum</name>
    <name type="common">Wild sugarcane</name>
    <dbReference type="NCBI Taxonomy" id="62335"/>
    <lineage>
        <taxon>Eukaryota</taxon>
        <taxon>Viridiplantae</taxon>
        <taxon>Streptophyta</taxon>
        <taxon>Embryophyta</taxon>
        <taxon>Tracheophyta</taxon>
        <taxon>Spermatophyta</taxon>
        <taxon>Magnoliopsida</taxon>
        <taxon>Liliopsida</taxon>
        <taxon>Poales</taxon>
        <taxon>Poaceae</taxon>
        <taxon>PACMAD clade</taxon>
        <taxon>Panicoideae</taxon>
        <taxon>Andropogonodae</taxon>
        <taxon>Andropogoneae</taxon>
        <taxon>Saccharinae</taxon>
        <taxon>Saccharum</taxon>
        <taxon>Saccharum officinarum species complex</taxon>
    </lineage>
</organism>
<keyword evidence="3" id="KW-0326">Glycosidase</keyword>
<dbReference type="SUPFAM" id="SSF51445">
    <property type="entry name" value="(Trans)glycosidases"/>
    <property type="match status" value="2"/>
</dbReference>
<dbReference type="GO" id="GO:0004553">
    <property type="term" value="F:hydrolase activity, hydrolyzing O-glycosyl compounds"/>
    <property type="evidence" value="ECO:0007669"/>
    <property type="project" value="InterPro"/>
</dbReference>
<dbReference type="Pfam" id="PF00150">
    <property type="entry name" value="Cellulase"/>
    <property type="match status" value="2"/>
</dbReference>
<dbReference type="PANTHER" id="PTHR31263">
    <property type="entry name" value="CELLULASE FAMILY PROTEIN (AFU_ORTHOLOGUE AFUA_5G14560)"/>
    <property type="match status" value="1"/>
</dbReference>
<reference evidence="5" key="1">
    <citation type="submission" date="2018-04" db="EMBL/GenBank/DDBJ databases">
        <title>Comparative Analysis of Homologous Sequences of Saccharum officinarum and Saccharum spontaneum Reveals Independent Polyploidization Events.</title>
        <authorList>
            <person name="Sharma A."/>
            <person name="Song J."/>
            <person name="Lin Q."/>
            <person name="Singh R."/>
            <person name="Ramos N."/>
            <person name="Wang K."/>
            <person name="Zhang J."/>
            <person name="Ming R."/>
            <person name="Yu Q."/>
        </authorList>
    </citation>
    <scope>NUCLEOTIDE SEQUENCE</scope>
</reference>
<evidence type="ECO:0000259" key="4">
    <source>
        <dbReference type="Pfam" id="PF00150"/>
    </source>
</evidence>
<feature type="domain" description="Glycoside hydrolase family 5" evidence="4">
    <location>
        <begin position="522"/>
        <end position="647"/>
    </location>
</feature>
<feature type="domain" description="Glycoside hydrolase family 5" evidence="4">
    <location>
        <begin position="26"/>
        <end position="159"/>
    </location>
</feature>
<sequence>MAQLELVAARMASGAVDRADDTHPRRHARRYMQRGAEAVHAANPRVLVILSGLQFDNDLAFLNSRPVNLSFTGKVAFEVHWYSFFDSPEWSSGNANQVCARITAGITRRAFYLLDKGWPVILSEFGVDNRGITNDNRYYGCAAATAADLDLDWALWALQGSYYLREGVLGLDEVYGVLDWAWSRPRNATALRRVQALQRPLRGPGLAEAAPYTVLFHPVSGMCVVVRRRSPTLTQPLELGLGPCNETEAWEYSAQQQRLALRDIALLCLRAEGAGRPATLGVSCGDAMAKWSLVSDSKLHVAVNATSSAGSDGMLCLDVGADGRSVVTNPCRCLSADNSCDPQGQWFKLSGSRVKLACVNWPSHLEPMLAEGLDKRPVGAIAGDVAAMGFNCVRFTWPTFLVTNASYSNLTVAQSFQRLNLTESLAGIRVNNPGVVDLKLIDAFKASLCLFSDDTTRHAVVSSLGEHNVMVILDNHLSKPGWCCSNTDGNGFFGDALFDPDVWVDGLTKMATMFAGVPNVRGAEAVHAANPRVLVILSGLQFDNDLAFLNSRPVNLSFTGKVAFEVHWYSFSNGPEWSSGNANQACARITASITRRAFYLLDKGWPVILSEFGVDNRGVNTNDNRYYGCAAATAADLDLDWALWALQGSYYLREGVLGLDEVYGVLDWAWSRPRNATALRRVQALQRPLRGPGLAEAAPYTVLFHPVSGMCVVVRRRSPTLTLTQPLELGLGPCNETEAWEYSAQQQRLALRDIALLCLRAEGAGRPATLGVSCGDAMAKWSLVSDSKLHVAVNATSSAGSDGMLCLDVGADGRSVVTNPCRCLSADNSCDPQGQWFKLVSSTRSVVTKQTMLAQLPLKLKNWKIRSF</sequence>
<keyword evidence="2" id="KW-0378">Hydrolase</keyword>
<dbReference type="GO" id="GO:0000272">
    <property type="term" value="P:polysaccharide catabolic process"/>
    <property type="evidence" value="ECO:0007669"/>
    <property type="project" value="InterPro"/>
</dbReference>
<dbReference type="InterPro" id="IPR035992">
    <property type="entry name" value="Ricin_B-like_lectins"/>
</dbReference>
<dbReference type="Gene3D" id="3.20.20.80">
    <property type="entry name" value="Glycosidases"/>
    <property type="match status" value="3"/>
</dbReference>
<dbReference type="SUPFAM" id="SSF50370">
    <property type="entry name" value="Ricin B-like lectins"/>
    <property type="match status" value="2"/>
</dbReference>
<proteinExistence type="inferred from homology"/>
<dbReference type="PANTHER" id="PTHR31263:SF44">
    <property type="entry name" value="OS04G0481200 PROTEIN"/>
    <property type="match status" value="1"/>
</dbReference>
<accession>A0A678TPZ3</accession>
<dbReference type="EMBL" id="MH182528">
    <property type="protein sequence ID" value="AWA44847.1"/>
    <property type="molecule type" value="Genomic_DNA"/>
</dbReference>
<evidence type="ECO:0000256" key="2">
    <source>
        <dbReference type="ARBA" id="ARBA00022801"/>
    </source>
</evidence>
<gene>
    <name evidence="5" type="ORF">SS52A01_000007</name>
</gene>
<name>A0A678TPZ3_SACSP</name>
<evidence type="ECO:0000313" key="5">
    <source>
        <dbReference type="EMBL" id="AWA44847.1"/>
    </source>
</evidence>
<comment type="similarity">
    <text evidence="1">Belongs to the glycosyl hydrolase 5 (cellulase A) family.</text>
</comment>